<dbReference type="EC" id="2.7.13.3" evidence="3"/>
<comment type="subcellular location">
    <subcellularLocation>
        <location evidence="2">Cell membrane</location>
        <topology evidence="2">Multi-pass membrane protein</topology>
    </subcellularLocation>
</comment>
<evidence type="ECO:0000259" key="16">
    <source>
        <dbReference type="PROSITE" id="PS50885"/>
    </source>
</evidence>
<feature type="transmembrane region" description="Helical" evidence="14">
    <location>
        <begin position="162"/>
        <end position="181"/>
    </location>
</feature>
<sequence length="460" mass="52464">MKNKISLKLGFLFLILMVLIELILFFVLYTNLSNQRIDEVLNGLLARGGGHRDVLENNFDPSTLAHVALMESEAMTDVVITDTGGEIIAASTELEPGMKELINLPLGNLTHHGRVIEKRWKTEPYVATLSPIKVGEELEGYVYMFSPSFIISEIISQLSNQFILVMGITLVITIVTVYILTKLITKPLIHMKEETEKLSKGETRIDLKYSHNDELGVLAQSITRLGRDLDRLKHERHEFLSSIAHELRTPLTYLKGYADIVSKPEMNSGNRQKYLTIIKEEAKNLTNMVEQLFQLARIDENSFSIQRKKQVIFPLLRQVRNRMYPLLEEKEIELYISCPDDVSIYIDETRFQQVMNNIIDNAITYSPQKSTISIRVLAEDSYVVITVTDEGPGVPEESLPYLFDRLYRLEKSRSRAYGGSGIGLAIVKEIVEVHDGRVFARNLKHGGLSIIMHWPKEEEE</sequence>
<dbReference type="GO" id="GO:0016301">
    <property type="term" value="F:kinase activity"/>
    <property type="evidence" value="ECO:0007669"/>
    <property type="project" value="UniProtKB-KW"/>
</dbReference>
<keyword evidence="18" id="KW-1185">Reference proteome</keyword>
<feature type="domain" description="Histidine kinase" evidence="15">
    <location>
        <begin position="242"/>
        <end position="458"/>
    </location>
</feature>
<dbReference type="PROSITE" id="PS50885">
    <property type="entry name" value="HAMP"/>
    <property type="match status" value="1"/>
</dbReference>
<dbReference type="CDD" id="cd00082">
    <property type="entry name" value="HisKA"/>
    <property type="match status" value="1"/>
</dbReference>
<feature type="domain" description="HAMP" evidence="16">
    <location>
        <begin position="182"/>
        <end position="234"/>
    </location>
</feature>
<dbReference type="Pfam" id="PF00512">
    <property type="entry name" value="HisKA"/>
    <property type="match status" value="1"/>
</dbReference>
<evidence type="ECO:0000259" key="15">
    <source>
        <dbReference type="PROSITE" id="PS50109"/>
    </source>
</evidence>
<keyword evidence="7 14" id="KW-0812">Transmembrane</keyword>
<dbReference type="CDD" id="cd00075">
    <property type="entry name" value="HATPase"/>
    <property type="match status" value="1"/>
</dbReference>
<keyword evidence="10" id="KW-0067">ATP-binding</keyword>
<keyword evidence="12" id="KW-0902">Two-component regulatory system</keyword>
<evidence type="ECO:0000256" key="6">
    <source>
        <dbReference type="ARBA" id="ARBA00022679"/>
    </source>
</evidence>
<keyword evidence="8" id="KW-0547">Nucleotide-binding</keyword>
<evidence type="ECO:0000256" key="14">
    <source>
        <dbReference type="SAM" id="Phobius"/>
    </source>
</evidence>
<dbReference type="SMART" id="SM00387">
    <property type="entry name" value="HATPase_c"/>
    <property type="match status" value="1"/>
</dbReference>
<dbReference type="InterPro" id="IPR036097">
    <property type="entry name" value="HisK_dim/P_sf"/>
</dbReference>
<dbReference type="InterPro" id="IPR003594">
    <property type="entry name" value="HATPase_dom"/>
</dbReference>
<dbReference type="PANTHER" id="PTHR45528:SF1">
    <property type="entry name" value="SENSOR HISTIDINE KINASE CPXA"/>
    <property type="match status" value="1"/>
</dbReference>
<reference evidence="17 18" key="1">
    <citation type="submission" date="2022-04" db="EMBL/GenBank/DDBJ databases">
        <title>Halobacillus sp. isolated from saltern.</title>
        <authorList>
            <person name="Won M."/>
            <person name="Lee C.-M."/>
            <person name="Woen H.-Y."/>
            <person name="Kwon S.-W."/>
        </authorList>
    </citation>
    <scope>NUCLEOTIDE SEQUENCE [LARGE SCALE GENOMIC DNA]</scope>
    <source>
        <strain evidence="17 18">SSTM10-2</strain>
    </source>
</reference>
<dbReference type="InterPro" id="IPR003661">
    <property type="entry name" value="HisK_dim/P_dom"/>
</dbReference>
<dbReference type="SUPFAM" id="SSF47384">
    <property type="entry name" value="Homodimeric domain of signal transducing histidine kinase"/>
    <property type="match status" value="1"/>
</dbReference>
<evidence type="ECO:0000256" key="13">
    <source>
        <dbReference type="ARBA" id="ARBA00023136"/>
    </source>
</evidence>
<dbReference type="SMART" id="SM00388">
    <property type="entry name" value="HisKA"/>
    <property type="match status" value="1"/>
</dbReference>
<dbReference type="Gene3D" id="1.10.287.130">
    <property type="match status" value="1"/>
</dbReference>
<dbReference type="PROSITE" id="PS50109">
    <property type="entry name" value="HIS_KIN"/>
    <property type="match status" value="1"/>
</dbReference>
<dbReference type="Pfam" id="PF00672">
    <property type="entry name" value="HAMP"/>
    <property type="match status" value="1"/>
</dbReference>
<evidence type="ECO:0000256" key="8">
    <source>
        <dbReference type="ARBA" id="ARBA00022741"/>
    </source>
</evidence>
<dbReference type="InterPro" id="IPR004358">
    <property type="entry name" value="Sig_transdc_His_kin-like_C"/>
</dbReference>
<evidence type="ECO:0000256" key="12">
    <source>
        <dbReference type="ARBA" id="ARBA00023012"/>
    </source>
</evidence>
<gene>
    <name evidence="17" type="ORF">MUO14_03415</name>
</gene>
<evidence type="ECO:0000256" key="3">
    <source>
        <dbReference type="ARBA" id="ARBA00012438"/>
    </source>
</evidence>
<keyword evidence="5" id="KW-0597">Phosphoprotein</keyword>
<dbReference type="Gene3D" id="6.10.340.10">
    <property type="match status" value="1"/>
</dbReference>
<dbReference type="Proteomes" id="UP000831880">
    <property type="component" value="Chromosome"/>
</dbReference>
<dbReference type="InterPro" id="IPR050398">
    <property type="entry name" value="HssS/ArlS-like"/>
</dbReference>
<dbReference type="PANTHER" id="PTHR45528">
    <property type="entry name" value="SENSOR HISTIDINE KINASE CPXA"/>
    <property type="match status" value="1"/>
</dbReference>
<keyword evidence="9 17" id="KW-0418">Kinase</keyword>
<evidence type="ECO:0000256" key="2">
    <source>
        <dbReference type="ARBA" id="ARBA00004651"/>
    </source>
</evidence>
<evidence type="ECO:0000256" key="1">
    <source>
        <dbReference type="ARBA" id="ARBA00000085"/>
    </source>
</evidence>
<feature type="transmembrane region" description="Helical" evidence="14">
    <location>
        <begin position="9"/>
        <end position="29"/>
    </location>
</feature>
<accession>A0ABY4H0R1</accession>
<evidence type="ECO:0000256" key="10">
    <source>
        <dbReference type="ARBA" id="ARBA00022840"/>
    </source>
</evidence>
<comment type="catalytic activity">
    <reaction evidence="1">
        <text>ATP + protein L-histidine = ADP + protein N-phospho-L-histidine.</text>
        <dbReference type="EC" id="2.7.13.3"/>
    </reaction>
</comment>
<evidence type="ECO:0000256" key="9">
    <source>
        <dbReference type="ARBA" id="ARBA00022777"/>
    </source>
</evidence>
<dbReference type="CDD" id="cd06225">
    <property type="entry name" value="HAMP"/>
    <property type="match status" value="1"/>
</dbReference>
<dbReference type="InterPro" id="IPR003660">
    <property type="entry name" value="HAMP_dom"/>
</dbReference>
<name>A0ABY4H0R1_9BACI</name>
<keyword evidence="4" id="KW-1003">Cell membrane</keyword>
<dbReference type="EMBL" id="CP095074">
    <property type="protein sequence ID" value="UOQ94031.1"/>
    <property type="molecule type" value="Genomic_DNA"/>
</dbReference>
<proteinExistence type="predicted"/>
<organism evidence="17 18">
    <name type="scientific">Halobacillus shinanisalinarum</name>
    <dbReference type="NCBI Taxonomy" id="2932258"/>
    <lineage>
        <taxon>Bacteria</taxon>
        <taxon>Bacillati</taxon>
        <taxon>Bacillota</taxon>
        <taxon>Bacilli</taxon>
        <taxon>Bacillales</taxon>
        <taxon>Bacillaceae</taxon>
        <taxon>Halobacillus</taxon>
    </lineage>
</organism>
<dbReference type="InterPro" id="IPR005467">
    <property type="entry name" value="His_kinase_dom"/>
</dbReference>
<evidence type="ECO:0000256" key="4">
    <source>
        <dbReference type="ARBA" id="ARBA00022475"/>
    </source>
</evidence>
<keyword evidence="11 14" id="KW-1133">Transmembrane helix</keyword>
<evidence type="ECO:0000313" key="17">
    <source>
        <dbReference type="EMBL" id="UOQ94031.1"/>
    </source>
</evidence>
<dbReference type="SUPFAM" id="SSF55874">
    <property type="entry name" value="ATPase domain of HSP90 chaperone/DNA topoisomerase II/histidine kinase"/>
    <property type="match status" value="1"/>
</dbReference>
<evidence type="ECO:0000256" key="5">
    <source>
        <dbReference type="ARBA" id="ARBA00022553"/>
    </source>
</evidence>
<evidence type="ECO:0000313" key="18">
    <source>
        <dbReference type="Proteomes" id="UP000831880"/>
    </source>
</evidence>
<keyword evidence="13 14" id="KW-0472">Membrane</keyword>
<dbReference type="SMART" id="SM00304">
    <property type="entry name" value="HAMP"/>
    <property type="match status" value="1"/>
</dbReference>
<protein>
    <recommendedName>
        <fullName evidence="3">histidine kinase</fullName>
        <ecNumber evidence="3">2.7.13.3</ecNumber>
    </recommendedName>
</protein>
<dbReference type="SUPFAM" id="SSF158472">
    <property type="entry name" value="HAMP domain-like"/>
    <property type="match status" value="1"/>
</dbReference>
<evidence type="ECO:0000256" key="7">
    <source>
        <dbReference type="ARBA" id="ARBA00022692"/>
    </source>
</evidence>
<dbReference type="Gene3D" id="3.30.565.10">
    <property type="entry name" value="Histidine kinase-like ATPase, C-terminal domain"/>
    <property type="match status" value="1"/>
</dbReference>
<dbReference type="RefSeq" id="WP_244753640.1">
    <property type="nucleotide sequence ID" value="NZ_CP095074.1"/>
</dbReference>
<dbReference type="PRINTS" id="PR00344">
    <property type="entry name" value="BCTRLSENSOR"/>
</dbReference>
<dbReference type="Pfam" id="PF02518">
    <property type="entry name" value="HATPase_c"/>
    <property type="match status" value="1"/>
</dbReference>
<keyword evidence="6" id="KW-0808">Transferase</keyword>
<dbReference type="InterPro" id="IPR036890">
    <property type="entry name" value="HATPase_C_sf"/>
</dbReference>
<evidence type="ECO:0000256" key="11">
    <source>
        <dbReference type="ARBA" id="ARBA00022989"/>
    </source>
</evidence>